<protein>
    <recommendedName>
        <fullName evidence="1">DUF7822 domain-containing protein</fullName>
    </recommendedName>
</protein>
<organism evidence="2 3">
    <name type="scientific">Thorsellia kenyensis</name>
    <dbReference type="NCBI Taxonomy" id="1549888"/>
    <lineage>
        <taxon>Bacteria</taxon>
        <taxon>Pseudomonadati</taxon>
        <taxon>Pseudomonadota</taxon>
        <taxon>Gammaproteobacteria</taxon>
        <taxon>Enterobacterales</taxon>
        <taxon>Thorselliaceae</taxon>
        <taxon>Thorsellia</taxon>
    </lineage>
</organism>
<name>A0ABV6C955_9GAMM</name>
<evidence type="ECO:0000313" key="2">
    <source>
        <dbReference type="EMBL" id="MFC0179511.1"/>
    </source>
</evidence>
<evidence type="ECO:0000259" key="1">
    <source>
        <dbReference type="Pfam" id="PF25135"/>
    </source>
</evidence>
<feature type="domain" description="DUF7822" evidence="1">
    <location>
        <begin position="22"/>
        <end position="155"/>
    </location>
</feature>
<dbReference type="RefSeq" id="WP_385876611.1">
    <property type="nucleotide sequence ID" value="NZ_JBHLXE010000052.1"/>
</dbReference>
<dbReference type="EMBL" id="JBHLXE010000052">
    <property type="protein sequence ID" value="MFC0179511.1"/>
    <property type="molecule type" value="Genomic_DNA"/>
</dbReference>
<keyword evidence="3" id="KW-1185">Reference proteome</keyword>
<gene>
    <name evidence="2" type="ORF">ACFFIT_05295</name>
</gene>
<dbReference type="InterPro" id="IPR056724">
    <property type="entry name" value="DUF7822"/>
</dbReference>
<evidence type="ECO:0000313" key="3">
    <source>
        <dbReference type="Proteomes" id="UP001589758"/>
    </source>
</evidence>
<reference evidence="2 3" key="1">
    <citation type="submission" date="2024-09" db="EMBL/GenBank/DDBJ databases">
        <authorList>
            <person name="Sun Q."/>
            <person name="Mori K."/>
        </authorList>
    </citation>
    <scope>NUCLEOTIDE SEQUENCE [LARGE SCALE GENOMIC DNA]</scope>
    <source>
        <strain evidence="2 3">CCM 8545</strain>
    </source>
</reference>
<dbReference type="Pfam" id="PF25135">
    <property type="entry name" value="DUF7822"/>
    <property type="match status" value="1"/>
</dbReference>
<proteinExistence type="predicted"/>
<comment type="caution">
    <text evidence="2">The sequence shown here is derived from an EMBL/GenBank/DDBJ whole genome shotgun (WGS) entry which is preliminary data.</text>
</comment>
<sequence>MANRSYLYSTSQQSCLLGENNLVIKDLSEWNYDIPLSYFILVSGNSTLCPSLLTDTFKESIAGDHVFALSGDFNIGYARLVKFLSTLDVLFSKNEKSIKTEIQNTQSFLQQYKNNYIYLETIELDVMGFDESEQLKAQTLEYLDFAKQLANIIDSLPDNKNEAIELLAKAKITYLGNEALLLDNICIDHNYDCSDKCFLLGITEWTNNLYFTLNSKN</sequence>
<dbReference type="Proteomes" id="UP001589758">
    <property type="component" value="Unassembled WGS sequence"/>
</dbReference>
<accession>A0ABV6C955</accession>